<organism evidence="1">
    <name type="scientific">Nymphaea colorata</name>
    <name type="common">pocket water lily</name>
    <dbReference type="NCBI Taxonomy" id="210225"/>
    <lineage>
        <taxon>Eukaryota</taxon>
        <taxon>Viridiplantae</taxon>
        <taxon>Streptophyta</taxon>
        <taxon>Embryophyta</taxon>
        <taxon>Tracheophyta</taxon>
        <taxon>Spermatophyta</taxon>
        <taxon>Magnoliopsida</taxon>
        <taxon>Nymphaeales</taxon>
        <taxon>Nymphaeaceae</taxon>
        <taxon>Nymphaea</taxon>
    </lineage>
</organism>
<dbReference type="EMBL" id="LR721774">
    <property type="protein sequence ID" value="VVV49084.1"/>
    <property type="molecule type" value="Genomic_DNA"/>
</dbReference>
<gene>
    <name evidence="1" type="ORF">NYM_LOCUS3183</name>
</gene>
<dbReference type="AlphaFoldDB" id="A0A5K0W7L5"/>
<reference evidence="1" key="1">
    <citation type="submission" date="2019-09" db="EMBL/GenBank/DDBJ databases">
        <authorList>
            <person name="Zhang L."/>
        </authorList>
    </citation>
    <scope>NUCLEOTIDE SEQUENCE</scope>
</reference>
<accession>A0A5K0W7L5</accession>
<evidence type="ECO:0000313" key="1">
    <source>
        <dbReference type="EMBL" id="VVV49084.1"/>
    </source>
</evidence>
<protein>
    <submittedName>
        <fullName evidence="1">Uncharacterized protein</fullName>
    </submittedName>
</protein>
<sequence length="20" mass="2254">MQLLVDHLMNMGVPLVESRA</sequence>
<name>A0A5K0W7L5_9MAGN</name>
<proteinExistence type="predicted"/>